<dbReference type="GO" id="GO:0008047">
    <property type="term" value="F:enzyme activator activity"/>
    <property type="evidence" value="ECO:0000318"/>
    <property type="project" value="GO_Central"/>
</dbReference>
<sequence>MPLPRRVVTVDPTAAGRKDARRSGVEALRSARAAVYAAIKSSGALEKRNYIELECYTWSVQPEEDDIAARHPSPPNAIRASGYLYGFGIDGHDVIRVRAAGSAAEALLRLPPSSHVLVQGRLAVPRDAPVAAPASPGQPAPPPPPPFPPPPYIWATSVTLKPSAATVDKTPQASSASSDSSATGGGGSSFGRMAGGSVNGRITTSTTGSAVSHIDNNRATSSTSSPSVSSPTRTGTLGSASRGGERAQQVVAFWEDLRANPGDWWDNREDKASGRGNPNIPDFRNKMDRGKAVWIVDRCAPAWVREWLQQHPPGSLASSTAGAAQGGTQAQASSADEALWEDLQANPEKWWEQCMMATSPKAPDFKRKEDGKGLWLHGHKPVPIWVLKYLFFLDHPNA</sequence>
<dbReference type="Gramene" id="PNW74428">
    <property type="protein sequence ID" value="PNW74428"/>
    <property type="gene ID" value="CHLRE_12g483720v5"/>
</dbReference>
<feature type="compositionally biased region" description="Polar residues" evidence="1">
    <location>
        <begin position="200"/>
        <end position="210"/>
    </location>
</feature>
<name>A0A2K3D1K9_CHLRE</name>
<feature type="region of interest" description="Disordered" evidence="1">
    <location>
        <begin position="313"/>
        <end position="336"/>
    </location>
</feature>
<reference evidence="2 3" key="1">
    <citation type="journal article" date="2007" name="Science">
        <title>The Chlamydomonas genome reveals the evolution of key animal and plant functions.</title>
        <authorList>
            <person name="Merchant S.S."/>
            <person name="Prochnik S.E."/>
            <person name="Vallon O."/>
            <person name="Harris E.H."/>
            <person name="Karpowicz S.J."/>
            <person name="Witman G.B."/>
            <person name="Terry A."/>
            <person name="Salamov A."/>
            <person name="Fritz-Laylin L.K."/>
            <person name="Marechal-Drouard L."/>
            <person name="Marshall W.F."/>
            <person name="Qu L.H."/>
            <person name="Nelson D.R."/>
            <person name="Sanderfoot A.A."/>
            <person name="Spalding M.H."/>
            <person name="Kapitonov V.V."/>
            <person name="Ren Q."/>
            <person name="Ferris P."/>
            <person name="Lindquist E."/>
            <person name="Shapiro H."/>
            <person name="Lucas S.M."/>
            <person name="Grimwood J."/>
            <person name="Schmutz J."/>
            <person name="Cardol P."/>
            <person name="Cerutti H."/>
            <person name="Chanfreau G."/>
            <person name="Chen C.L."/>
            <person name="Cognat V."/>
            <person name="Croft M.T."/>
            <person name="Dent R."/>
            <person name="Dutcher S."/>
            <person name="Fernandez E."/>
            <person name="Fukuzawa H."/>
            <person name="Gonzalez-Ballester D."/>
            <person name="Gonzalez-Halphen D."/>
            <person name="Hallmann A."/>
            <person name="Hanikenne M."/>
            <person name="Hippler M."/>
            <person name="Inwood W."/>
            <person name="Jabbari K."/>
            <person name="Kalanon M."/>
            <person name="Kuras R."/>
            <person name="Lefebvre P.A."/>
            <person name="Lemaire S.D."/>
            <person name="Lobanov A.V."/>
            <person name="Lohr M."/>
            <person name="Manuell A."/>
            <person name="Meier I."/>
            <person name="Mets L."/>
            <person name="Mittag M."/>
            <person name="Mittelmeier T."/>
            <person name="Moroney J.V."/>
            <person name="Moseley J."/>
            <person name="Napoli C."/>
            <person name="Nedelcu A.M."/>
            <person name="Niyogi K."/>
            <person name="Novoselov S.V."/>
            <person name="Paulsen I.T."/>
            <person name="Pazour G."/>
            <person name="Purton S."/>
            <person name="Ral J.P."/>
            <person name="Riano-Pachon D.M."/>
            <person name="Riekhof W."/>
            <person name="Rymarquis L."/>
            <person name="Schroda M."/>
            <person name="Stern D."/>
            <person name="Umen J."/>
            <person name="Willows R."/>
            <person name="Wilson N."/>
            <person name="Zimmer S.L."/>
            <person name="Allmer J."/>
            <person name="Balk J."/>
            <person name="Bisova K."/>
            <person name="Chen C.J."/>
            <person name="Elias M."/>
            <person name="Gendler K."/>
            <person name="Hauser C."/>
            <person name="Lamb M.R."/>
            <person name="Ledford H."/>
            <person name="Long J.C."/>
            <person name="Minagawa J."/>
            <person name="Page M.D."/>
            <person name="Pan J."/>
            <person name="Pootakham W."/>
            <person name="Roje S."/>
            <person name="Rose A."/>
            <person name="Stahlberg E."/>
            <person name="Terauchi A.M."/>
            <person name="Yang P."/>
            <person name="Ball S."/>
            <person name="Bowler C."/>
            <person name="Dieckmann C.L."/>
            <person name="Gladyshev V.N."/>
            <person name="Green P."/>
            <person name="Jorgensen R."/>
            <person name="Mayfield S."/>
            <person name="Mueller-Roeber B."/>
            <person name="Rajamani S."/>
            <person name="Sayre R.T."/>
            <person name="Brokstein P."/>
            <person name="Dubchak I."/>
            <person name="Goodstein D."/>
            <person name="Hornick L."/>
            <person name="Huang Y.W."/>
            <person name="Jhaveri J."/>
            <person name="Luo Y."/>
            <person name="Martinez D."/>
            <person name="Ngau W.C."/>
            <person name="Otillar B."/>
            <person name="Poliakov A."/>
            <person name="Porter A."/>
            <person name="Szajkowski L."/>
            <person name="Werner G."/>
            <person name="Zhou K."/>
            <person name="Grigoriev I.V."/>
            <person name="Rokhsar D.S."/>
            <person name="Grossman A.R."/>
        </authorList>
    </citation>
    <scope>NUCLEOTIDE SEQUENCE [LARGE SCALE GENOMIC DNA]</scope>
    <source>
        <strain evidence="3">CC-503</strain>
    </source>
</reference>
<dbReference type="KEGG" id="cre:CHLRE_12g483720v5"/>
<feature type="region of interest" description="Disordered" evidence="1">
    <location>
        <begin position="128"/>
        <end position="246"/>
    </location>
</feature>
<organism evidence="2 3">
    <name type="scientific">Chlamydomonas reinhardtii</name>
    <name type="common">Chlamydomonas smithii</name>
    <dbReference type="NCBI Taxonomy" id="3055"/>
    <lineage>
        <taxon>Eukaryota</taxon>
        <taxon>Viridiplantae</taxon>
        <taxon>Chlorophyta</taxon>
        <taxon>core chlorophytes</taxon>
        <taxon>Chlorophyceae</taxon>
        <taxon>CS clade</taxon>
        <taxon>Chlamydomonadales</taxon>
        <taxon>Chlamydomonadaceae</taxon>
        <taxon>Chlamydomonas</taxon>
    </lineage>
</organism>
<dbReference type="GeneID" id="5728705"/>
<feature type="compositionally biased region" description="Pro residues" evidence="1">
    <location>
        <begin position="136"/>
        <end position="152"/>
    </location>
</feature>
<evidence type="ECO:0000256" key="1">
    <source>
        <dbReference type="SAM" id="MobiDB-lite"/>
    </source>
</evidence>
<feature type="region of interest" description="Disordered" evidence="1">
    <location>
        <begin position="260"/>
        <end position="283"/>
    </location>
</feature>
<evidence type="ECO:0000313" key="2">
    <source>
        <dbReference type="EMBL" id="PNW74428.1"/>
    </source>
</evidence>
<evidence type="ECO:0000313" key="3">
    <source>
        <dbReference type="Proteomes" id="UP000006906"/>
    </source>
</evidence>
<dbReference type="ExpressionAtlas" id="A0A2K3D1K9">
    <property type="expression patterns" value="baseline"/>
</dbReference>
<dbReference type="OrthoDB" id="1078367at2759"/>
<feature type="compositionally biased region" description="Low complexity" evidence="1">
    <location>
        <begin position="220"/>
        <end position="236"/>
    </location>
</feature>
<feature type="compositionally biased region" description="Low complexity" evidence="1">
    <location>
        <begin position="317"/>
        <end position="335"/>
    </location>
</feature>
<dbReference type="PaxDb" id="3055-EDO96541"/>
<keyword evidence="3" id="KW-1185">Reference proteome</keyword>
<dbReference type="GO" id="GO:0042645">
    <property type="term" value="C:mitochondrial nucleoid"/>
    <property type="evidence" value="ECO:0000318"/>
    <property type="project" value="GO_Central"/>
</dbReference>
<dbReference type="InParanoid" id="A0A2K3D1K9"/>
<dbReference type="Proteomes" id="UP000006906">
    <property type="component" value="Chromosome 12"/>
</dbReference>
<dbReference type="EMBL" id="CM008973">
    <property type="protein sequence ID" value="PNW74428.1"/>
    <property type="molecule type" value="Genomic_DNA"/>
</dbReference>
<proteinExistence type="predicted"/>
<gene>
    <name evidence="2" type="ORF">CHLRE_12g483720v5</name>
</gene>
<feature type="compositionally biased region" description="Low complexity" evidence="1">
    <location>
        <begin position="173"/>
        <end position="182"/>
    </location>
</feature>
<dbReference type="GO" id="GO:0003697">
    <property type="term" value="F:single-stranded DNA binding"/>
    <property type="evidence" value="ECO:0000318"/>
    <property type="project" value="GO_Central"/>
</dbReference>
<dbReference type="AlphaFoldDB" id="A0A2K3D1K9"/>
<feature type="compositionally biased region" description="Gly residues" evidence="1">
    <location>
        <begin position="183"/>
        <end position="198"/>
    </location>
</feature>
<dbReference type="GO" id="GO:0006260">
    <property type="term" value="P:DNA replication"/>
    <property type="evidence" value="ECO:0000318"/>
    <property type="project" value="GO_Central"/>
</dbReference>
<dbReference type="GO" id="GO:0090297">
    <property type="term" value="P:positive regulation of mitochondrial DNA replication"/>
    <property type="evidence" value="ECO:0000318"/>
    <property type="project" value="GO_Central"/>
</dbReference>
<accession>A0A2K3D1K9</accession>
<protein>
    <submittedName>
        <fullName evidence="2">Uncharacterized protein</fullName>
    </submittedName>
</protein>
<dbReference type="RefSeq" id="XP_001703165.2">
    <property type="nucleotide sequence ID" value="XM_001703113.2"/>
</dbReference>